<dbReference type="Pfam" id="PF16932">
    <property type="entry name" value="T4SS_TraI"/>
    <property type="match status" value="1"/>
</dbReference>
<reference evidence="2" key="1">
    <citation type="journal article" date="2021" name="PeerJ">
        <title>Extensive microbial diversity within the chicken gut microbiome revealed by metagenomics and culture.</title>
        <authorList>
            <person name="Gilroy R."/>
            <person name="Ravi A."/>
            <person name="Getino M."/>
            <person name="Pursley I."/>
            <person name="Horton D.L."/>
            <person name="Alikhan N.F."/>
            <person name="Baker D."/>
            <person name="Gharbi K."/>
            <person name="Hall N."/>
            <person name="Watson M."/>
            <person name="Adriaenssens E.M."/>
            <person name="Foster-Nyarko E."/>
            <person name="Jarju S."/>
            <person name="Secka A."/>
            <person name="Antonio M."/>
            <person name="Oren A."/>
            <person name="Chaudhuri R.R."/>
            <person name="La Ragione R."/>
            <person name="Hildebrand F."/>
            <person name="Pallen M.J."/>
        </authorList>
    </citation>
    <scope>NUCLEOTIDE SEQUENCE</scope>
    <source>
        <strain evidence="2">ChiHecec2B26-446</strain>
    </source>
</reference>
<accession>A0A9D1PVQ2</accession>
<evidence type="ECO:0000313" key="3">
    <source>
        <dbReference type="Proteomes" id="UP000886752"/>
    </source>
</evidence>
<dbReference type="EMBL" id="DXHV01000055">
    <property type="protein sequence ID" value="HIW00612.1"/>
    <property type="molecule type" value="Genomic_DNA"/>
</dbReference>
<name>A0A9D1PVQ2_9BACT</name>
<organism evidence="2 3">
    <name type="scientific">Candidatus Desulfovibrio intestinipullorum</name>
    <dbReference type="NCBI Taxonomy" id="2838536"/>
    <lineage>
        <taxon>Bacteria</taxon>
        <taxon>Pseudomonadati</taxon>
        <taxon>Thermodesulfobacteriota</taxon>
        <taxon>Desulfovibrionia</taxon>
        <taxon>Desulfovibrionales</taxon>
        <taxon>Desulfovibrionaceae</taxon>
        <taxon>Desulfovibrio</taxon>
    </lineage>
</organism>
<reference evidence="2" key="2">
    <citation type="submission" date="2021-04" db="EMBL/GenBank/DDBJ databases">
        <authorList>
            <person name="Gilroy R."/>
        </authorList>
    </citation>
    <scope>NUCLEOTIDE SEQUENCE</scope>
    <source>
        <strain evidence="2">ChiHecec2B26-446</strain>
    </source>
</reference>
<keyword evidence="1" id="KW-0472">Membrane</keyword>
<dbReference type="InterPro" id="IPR031618">
    <property type="entry name" value="T4SS_TraI"/>
</dbReference>
<evidence type="ECO:0000313" key="2">
    <source>
        <dbReference type="EMBL" id="HIW00612.1"/>
    </source>
</evidence>
<comment type="caution">
    <text evidence="2">The sequence shown here is derived from an EMBL/GenBank/DDBJ whole genome shotgun (WGS) entry which is preliminary data.</text>
</comment>
<sequence>MSQQILRRQSFFPFFFPSFFPFIFTSFSPSFFSSLVPAPFLPPCALCSRFSISAPVLQTGPCSSHRRVPRLVPVLCLCLCLSLCLLLSLALHLCAPSPVLAAGGDRATAETGARHTDGAEVSAGTEDGQGISQGADEAFIAPGYPLAQGDRSYAGYGTLPNAPVLDMADLFPEEAVTQGAGTSTGRERNAEPAAELQELLDVRGTADTKPKDRVKTLRARMLTEAAGTVAFQKGVRRTYADLLAACHKRALALDRIFGFQALLLQGRVLPPVLRWIEAATTLESPDTARSVEAAYRIEQPARLVSRAPSWRDYLEQEFEAFEPGKELLPRTSEEVALWQEGVRRGWAEGCEQGRQLFALNLARLVADFRGMLRFNELARQGMISLPGLSKGKLGIRVGNRSLHMNETVFRITVPAAFLPPEAWSKNRHQN</sequence>
<evidence type="ECO:0000256" key="1">
    <source>
        <dbReference type="SAM" id="Phobius"/>
    </source>
</evidence>
<protein>
    <submittedName>
        <fullName evidence="2">Type IV secretion system DotC family protein</fullName>
    </submittedName>
</protein>
<gene>
    <name evidence="2" type="ORF">H9894_05410</name>
</gene>
<feature type="transmembrane region" description="Helical" evidence="1">
    <location>
        <begin position="71"/>
        <end position="91"/>
    </location>
</feature>
<dbReference type="AlphaFoldDB" id="A0A9D1PVQ2"/>
<dbReference type="Proteomes" id="UP000886752">
    <property type="component" value="Unassembled WGS sequence"/>
</dbReference>
<keyword evidence="1" id="KW-0812">Transmembrane</keyword>
<keyword evidence="1" id="KW-1133">Transmembrane helix</keyword>
<proteinExistence type="predicted"/>